<proteinExistence type="predicted"/>
<gene>
    <name evidence="1" type="ORF">MICAH_1340001</name>
</gene>
<evidence type="ECO:0000313" key="2">
    <source>
        <dbReference type="Proteomes" id="UP000004775"/>
    </source>
</evidence>
<name>I4HHW4_MICAE</name>
<dbReference type="EMBL" id="CAIO01000040">
    <property type="protein sequence ID" value="CCI21638.1"/>
    <property type="molecule type" value="Genomic_DNA"/>
</dbReference>
<accession>I4HHW4</accession>
<dbReference type="AlphaFoldDB" id="I4HHW4"/>
<protein>
    <submittedName>
        <fullName evidence="1">Uncharacterized protein</fullName>
    </submittedName>
</protein>
<comment type="caution">
    <text evidence="1">The sequence shown here is derived from an EMBL/GenBank/DDBJ whole genome shotgun (WGS) entry which is preliminary data.</text>
</comment>
<dbReference type="Proteomes" id="UP000004775">
    <property type="component" value="Unassembled WGS sequence"/>
</dbReference>
<evidence type="ECO:0000313" key="1">
    <source>
        <dbReference type="EMBL" id="CCI21638.1"/>
    </source>
</evidence>
<organism evidence="1 2">
    <name type="scientific">Microcystis aeruginosa PCC 9809</name>
    <dbReference type="NCBI Taxonomy" id="1160285"/>
    <lineage>
        <taxon>Bacteria</taxon>
        <taxon>Bacillati</taxon>
        <taxon>Cyanobacteriota</taxon>
        <taxon>Cyanophyceae</taxon>
        <taxon>Oscillatoriophycideae</taxon>
        <taxon>Chroococcales</taxon>
        <taxon>Microcystaceae</taxon>
        <taxon>Microcystis</taxon>
    </lineage>
</organism>
<reference evidence="1 2" key="1">
    <citation type="submission" date="2012-04" db="EMBL/GenBank/DDBJ databases">
        <authorList>
            <person name="Genoscope - CEA"/>
        </authorList>
    </citation>
    <scope>NUCLEOTIDE SEQUENCE [LARGE SCALE GENOMIC DNA]</scope>
    <source>
        <strain evidence="1 2">9809</strain>
    </source>
</reference>
<sequence>MQTASANFIAPSCWIPRFISLLNTSVCTRHILTPQAISMTDATCR</sequence>
<dbReference type="HOGENOM" id="CLU_3202051_0_0_3"/>